<dbReference type="SMART" id="SM00353">
    <property type="entry name" value="HLH"/>
    <property type="match status" value="1"/>
</dbReference>
<dbReference type="PANTHER" id="PTHR47336:SF3">
    <property type="entry name" value="SERINE-RICH PROTEIN TYE7"/>
    <property type="match status" value="1"/>
</dbReference>
<dbReference type="RefSeq" id="XP_064687092.1">
    <property type="nucleotide sequence ID" value="XM_064827808.1"/>
</dbReference>
<sequence length="1159" mass="129279">MEAFAPLPVDLFADTNNILDDDPSTYFSLSQFDLELQQQAQAALLQQDSWQDFDKYLPIDNQLFLNSSTARNEQAQPIFNQSAVSNANNHQLQDPSLFYEPLTGILPPQSTKPPAYDNSQQWDNSVNIKLEYASPESLPYSPPSSNLPSQQISVATSTANASATATTAAAAATATTTDMPVFQNQATPSSTASPMTDNKESPKSSTLTTPAIDFMSWSSPSTNTPLDSSQAKVPIQRLKSNSIINNAVNAALNNTQPPAGRQHKKTAHNAIERRYRNNINDRIAELKNAVPALLYAKVKDNRTAGAGSKRRNGEDDDDEGEDGEEFLDGVAVATKLNKATILRKATEYINHLKKQGDDVRRENQALQHILTQLPGGQDILQRYHLQKQQREKEIQQQQLMEREAQKQQDQQRKAANRKRARFNNAQQQRQQQQMQHHHEASDEYESSSSSPGSMDPVTPPAMTNRVFMALFMCITFFSTSPLTTGPSSSEQYQNHHHTSRANVAGAGADDTVSQTLGNANASPESFLGSLFKFDDTWSSLRTIVFIVCIVQLFFPYIKSMLIGSSLKLKRVNKSRRNIAASSRRDIINNTVTPGELKCKQIYAILDKSIRSSQQAGDEDVPTSTLSTILPLMKESARIFSHHVLGYDIMYGDNEDSTPEEEWGQVCKWIKLNETKLVGGAAYTSRLSMLYSCFRMINLVDALDEDRHDHVNQTHARAYATAAMQMALIIPKRSVAEKLSNYFWLQAVSNTKMHMDQDQDGEHTAEESSLWMQSLAWMDPYQEHDCIQDMRKTRAWSETMDIIANQTLLASDGSTSSDARLSISYTAPVVVPVAILSTLHLLDSLRIQYDRLISTIASWDDSFDESLETAFLDIMLLTEPSTSLKQNDDEGAVVSTTNDQQRLAHWLAAVGATVEALWKNNVDQAEKWVPTLIQRVPRSMTCKASNVSQKALLNQLDELIKKAMIHVLVGAILLKGSDAEKQKQGLIELENAQVLRIAIRKLQSKIKLNTKLDVEDECDLESTVMALAEFVVSFIGLESWISAMKLEVSTEKEILIDEEVRENTLNLRRMVRLPSLQQTVSDNQSIVDRLSRLGRFIAHHPGDADSACDLSDEDADDDNDDCNSTLNGQDQEEASSDDKHTYSFMVKRSDKAQSILRGLA</sequence>
<feature type="compositionally biased region" description="Polar residues" evidence="1">
    <location>
        <begin position="182"/>
        <end position="196"/>
    </location>
</feature>
<keyword evidence="4" id="KW-1185">Reference proteome</keyword>
<dbReference type="InterPro" id="IPR036638">
    <property type="entry name" value="HLH_DNA-bd_sf"/>
</dbReference>
<dbReference type="PROSITE" id="PS50888">
    <property type="entry name" value="BHLH"/>
    <property type="match status" value="1"/>
</dbReference>
<reference evidence="3 4" key="1">
    <citation type="submission" date="2022-11" db="EMBL/GenBank/DDBJ databases">
        <title>Mucor velutinosus strain NIH1002 WGS.</title>
        <authorList>
            <person name="Subramanian P."/>
            <person name="Mullikin J.C."/>
            <person name="Segre J.A."/>
            <person name="Zelazny A.M."/>
        </authorList>
    </citation>
    <scope>NUCLEOTIDE SEQUENCE [LARGE SCALE GENOMIC DNA]</scope>
    <source>
        <strain evidence="3 4">NIH1002</strain>
    </source>
</reference>
<organism evidence="3 4">
    <name type="scientific">Mucor velutinosus</name>
    <dbReference type="NCBI Taxonomy" id="708070"/>
    <lineage>
        <taxon>Eukaryota</taxon>
        <taxon>Fungi</taxon>
        <taxon>Fungi incertae sedis</taxon>
        <taxon>Mucoromycota</taxon>
        <taxon>Mucoromycotina</taxon>
        <taxon>Mucoromycetes</taxon>
        <taxon>Mucorales</taxon>
        <taxon>Mucorineae</taxon>
        <taxon>Mucoraceae</taxon>
        <taxon>Mucor</taxon>
    </lineage>
</organism>
<feature type="compositionally biased region" description="Basic and acidic residues" evidence="1">
    <location>
        <begin position="397"/>
        <end position="412"/>
    </location>
</feature>
<dbReference type="EMBL" id="JASEJX010000011">
    <property type="protein sequence ID" value="KAK4520426.1"/>
    <property type="molecule type" value="Genomic_DNA"/>
</dbReference>
<evidence type="ECO:0000313" key="4">
    <source>
        <dbReference type="Proteomes" id="UP001304243"/>
    </source>
</evidence>
<dbReference type="PANTHER" id="PTHR47336">
    <property type="entry name" value="TRANSCRIPTION FACTOR HMS1-RELATED"/>
    <property type="match status" value="1"/>
</dbReference>
<dbReference type="GeneID" id="89952247"/>
<feature type="compositionally biased region" description="Acidic residues" evidence="1">
    <location>
        <begin position="1109"/>
        <end position="1120"/>
    </location>
</feature>
<feature type="compositionally biased region" description="Acidic residues" evidence="1">
    <location>
        <begin position="314"/>
        <end position="323"/>
    </location>
</feature>
<dbReference type="GO" id="GO:0046983">
    <property type="term" value="F:protein dimerization activity"/>
    <property type="evidence" value="ECO:0007669"/>
    <property type="project" value="InterPro"/>
</dbReference>
<feature type="region of interest" description="Disordered" evidence="1">
    <location>
        <begin position="304"/>
        <end position="323"/>
    </location>
</feature>
<feature type="region of interest" description="Disordered" evidence="1">
    <location>
        <begin position="100"/>
        <end position="120"/>
    </location>
</feature>
<evidence type="ECO:0000313" key="3">
    <source>
        <dbReference type="EMBL" id="KAK4520426.1"/>
    </source>
</evidence>
<name>A0AAN7DN55_9FUNG</name>
<dbReference type="Gene3D" id="4.10.280.10">
    <property type="entry name" value="Helix-loop-helix DNA-binding domain"/>
    <property type="match status" value="1"/>
</dbReference>
<gene>
    <name evidence="3" type="ORF">ATC70_008561</name>
</gene>
<dbReference type="InterPro" id="IPR011598">
    <property type="entry name" value="bHLH_dom"/>
</dbReference>
<proteinExistence type="predicted"/>
<comment type="caution">
    <text evidence="3">The sequence shown here is derived from an EMBL/GenBank/DDBJ whole genome shotgun (WGS) entry which is preliminary data.</text>
</comment>
<evidence type="ECO:0000259" key="2">
    <source>
        <dbReference type="PROSITE" id="PS50888"/>
    </source>
</evidence>
<feature type="region of interest" description="Disordered" evidence="1">
    <location>
        <begin position="397"/>
        <end position="460"/>
    </location>
</feature>
<feature type="region of interest" description="Disordered" evidence="1">
    <location>
        <begin position="179"/>
        <end position="208"/>
    </location>
</feature>
<accession>A0AAN7DN55</accession>
<dbReference type="Pfam" id="PF00010">
    <property type="entry name" value="HLH"/>
    <property type="match status" value="1"/>
</dbReference>
<feature type="compositionally biased region" description="Low complexity" evidence="1">
    <location>
        <begin position="422"/>
        <end position="434"/>
    </location>
</feature>
<protein>
    <recommendedName>
        <fullName evidence="2">BHLH domain-containing protein</fullName>
    </recommendedName>
</protein>
<dbReference type="InterPro" id="IPR052099">
    <property type="entry name" value="Regulatory_TF_Diverse"/>
</dbReference>
<dbReference type="Proteomes" id="UP001304243">
    <property type="component" value="Unassembled WGS sequence"/>
</dbReference>
<evidence type="ECO:0000256" key="1">
    <source>
        <dbReference type="SAM" id="MobiDB-lite"/>
    </source>
</evidence>
<dbReference type="AlphaFoldDB" id="A0AAN7DN55"/>
<dbReference type="SUPFAM" id="SSF47459">
    <property type="entry name" value="HLH, helix-loop-helix DNA-binding domain"/>
    <property type="match status" value="1"/>
</dbReference>
<feature type="domain" description="BHLH" evidence="2">
    <location>
        <begin position="263"/>
        <end position="352"/>
    </location>
</feature>
<feature type="region of interest" description="Disordered" evidence="1">
    <location>
        <begin position="1105"/>
        <end position="1140"/>
    </location>
</feature>